<dbReference type="EMBL" id="JAGSOG010000091">
    <property type="protein sequence ID" value="MBR7835318.1"/>
    <property type="molecule type" value="Genomic_DNA"/>
</dbReference>
<feature type="compositionally biased region" description="Low complexity" evidence="1">
    <location>
        <begin position="73"/>
        <end position="130"/>
    </location>
</feature>
<evidence type="ECO:0000313" key="3">
    <source>
        <dbReference type="EMBL" id="MBR7835318.1"/>
    </source>
</evidence>
<sequence>MSENFDELLSGVVDSAGGAARKPGAEAARKRGRQRRSRQRLAASALTVAVLGGAGTVAAFSLQYNGSSGKVPAADSSRSAVATVTSASPSPSPSFSASTAPTAPTTSPTTGVATASTTTSAPTTSSPSTSQTLWSALPTGWLSPSQVPLDGTLRWTGGGSSTVLSGVALMSQSPILYP</sequence>
<gene>
    <name evidence="3" type="ORF">KDL01_18740</name>
</gene>
<organism evidence="3 4">
    <name type="scientific">Actinospica durhamensis</name>
    <dbReference type="NCBI Taxonomy" id="1508375"/>
    <lineage>
        <taxon>Bacteria</taxon>
        <taxon>Bacillati</taxon>
        <taxon>Actinomycetota</taxon>
        <taxon>Actinomycetes</taxon>
        <taxon>Catenulisporales</taxon>
        <taxon>Actinospicaceae</taxon>
        <taxon>Actinospica</taxon>
    </lineage>
</organism>
<feature type="transmembrane region" description="Helical" evidence="2">
    <location>
        <begin position="41"/>
        <end position="62"/>
    </location>
</feature>
<accession>A0A941ISV7</accession>
<feature type="region of interest" description="Disordered" evidence="1">
    <location>
        <begin position="68"/>
        <end position="132"/>
    </location>
</feature>
<comment type="caution">
    <text evidence="3">The sequence shown here is derived from an EMBL/GenBank/DDBJ whole genome shotgun (WGS) entry which is preliminary data.</text>
</comment>
<keyword evidence="2" id="KW-0812">Transmembrane</keyword>
<dbReference type="Proteomes" id="UP000675781">
    <property type="component" value="Unassembled WGS sequence"/>
</dbReference>
<reference evidence="3" key="1">
    <citation type="submission" date="2021-04" db="EMBL/GenBank/DDBJ databases">
        <title>Genome based classification of Actinospica acidithermotolerans sp. nov., an actinobacterium isolated from an Indonesian hot spring.</title>
        <authorList>
            <person name="Kusuma A.B."/>
            <person name="Putra K.E."/>
            <person name="Nafisah S."/>
            <person name="Loh J."/>
            <person name="Nouioui I."/>
            <person name="Goodfellow M."/>
        </authorList>
    </citation>
    <scope>NUCLEOTIDE SEQUENCE</scope>
    <source>
        <strain evidence="3">CSCA 57</strain>
    </source>
</reference>
<evidence type="ECO:0000256" key="2">
    <source>
        <dbReference type="SAM" id="Phobius"/>
    </source>
</evidence>
<protein>
    <submittedName>
        <fullName evidence="3">Uncharacterized protein</fullName>
    </submittedName>
</protein>
<evidence type="ECO:0000313" key="4">
    <source>
        <dbReference type="Proteomes" id="UP000675781"/>
    </source>
</evidence>
<feature type="region of interest" description="Disordered" evidence="1">
    <location>
        <begin position="1"/>
        <end position="39"/>
    </location>
</feature>
<feature type="non-terminal residue" evidence="3">
    <location>
        <position position="178"/>
    </location>
</feature>
<feature type="compositionally biased region" description="Basic residues" evidence="1">
    <location>
        <begin position="30"/>
        <end position="39"/>
    </location>
</feature>
<keyword evidence="2" id="KW-0472">Membrane</keyword>
<keyword evidence="4" id="KW-1185">Reference proteome</keyword>
<dbReference type="AlphaFoldDB" id="A0A941ISV7"/>
<keyword evidence="2" id="KW-1133">Transmembrane helix</keyword>
<evidence type="ECO:0000256" key="1">
    <source>
        <dbReference type="SAM" id="MobiDB-lite"/>
    </source>
</evidence>
<proteinExistence type="predicted"/>
<name>A0A941ISV7_9ACTN</name>